<sequence length="130" mass="14072">MSTPPQAADIEKLEHAFWQTIVDGRHQEGAAMLTEPAVMVMGRGAMRFDHAQYLQMAGQADAAIEKFALSDVEVLLPTDDVAVITYKVQRTMKPAGGQPAEMATVDSSTWVRQGGQWLCAVHTESMAPAA</sequence>
<gene>
    <name evidence="2" type="ORF">ACFSF0_02520</name>
</gene>
<dbReference type="InterPro" id="IPR027843">
    <property type="entry name" value="DUF4440"/>
</dbReference>
<dbReference type="SUPFAM" id="SSF54427">
    <property type="entry name" value="NTF2-like"/>
    <property type="match status" value="1"/>
</dbReference>
<organism evidence="2 3">
    <name type="scientific">Ottowia flava</name>
    <dbReference type="NCBI Taxonomy" id="2675430"/>
    <lineage>
        <taxon>Bacteria</taxon>
        <taxon>Pseudomonadati</taxon>
        <taxon>Pseudomonadota</taxon>
        <taxon>Betaproteobacteria</taxon>
        <taxon>Burkholderiales</taxon>
        <taxon>Comamonadaceae</taxon>
        <taxon>Ottowia</taxon>
    </lineage>
</organism>
<evidence type="ECO:0000259" key="1">
    <source>
        <dbReference type="Pfam" id="PF14534"/>
    </source>
</evidence>
<reference evidence="3" key="1">
    <citation type="journal article" date="2019" name="Int. J. Syst. Evol. Microbiol.">
        <title>The Global Catalogue of Microorganisms (GCM) 10K type strain sequencing project: providing services to taxonomists for standard genome sequencing and annotation.</title>
        <authorList>
            <consortium name="The Broad Institute Genomics Platform"/>
            <consortium name="The Broad Institute Genome Sequencing Center for Infectious Disease"/>
            <person name="Wu L."/>
            <person name="Ma J."/>
        </authorList>
    </citation>
    <scope>NUCLEOTIDE SEQUENCE [LARGE SCALE GENOMIC DNA]</scope>
    <source>
        <strain evidence="3">LMG 29247</strain>
    </source>
</reference>
<proteinExistence type="predicted"/>
<evidence type="ECO:0000313" key="2">
    <source>
        <dbReference type="EMBL" id="MFD1709469.1"/>
    </source>
</evidence>
<name>A0ABW4KMY3_9BURK</name>
<evidence type="ECO:0000313" key="3">
    <source>
        <dbReference type="Proteomes" id="UP001597304"/>
    </source>
</evidence>
<accession>A0ABW4KMY3</accession>
<protein>
    <submittedName>
        <fullName evidence="2">Nuclear transport factor 2 family protein</fullName>
    </submittedName>
</protein>
<dbReference type="EMBL" id="JBHUEJ010000007">
    <property type="protein sequence ID" value="MFD1709469.1"/>
    <property type="molecule type" value="Genomic_DNA"/>
</dbReference>
<dbReference type="InterPro" id="IPR032710">
    <property type="entry name" value="NTF2-like_dom_sf"/>
</dbReference>
<dbReference type="Pfam" id="PF14534">
    <property type="entry name" value="DUF4440"/>
    <property type="match status" value="1"/>
</dbReference>
<dbReference type="RefSeq" id="WP_147913271.1">
    <property type="nucleotide sequence ID" value="NZ_JBHUEJ010000007.1"/>
</dbReference>
<comment type="caution">
    <text evidence="2">The sequence shown here is derived from an EMBL/GenBank/DDBJ whole genome shotgun (WGS) entry which is preliminary data.</text>
</comment>
<keyword evidence="3" id="KW-1185">Reference proteome</keyword>
<feature type="domain" description="DUF4440" evidence="1">
    <location>
        <begin position="10"/>
        <end position="118"/>
    </location>
</feature>
<dbReference type="Gene3D" id="3.10.450.50">
    <property type="match status" value="1"/>
</dbReference>
<dbReference type="Proteomes" id="UP001597304">
    <property type="component" value="Unassembled WGS sequence"/>
</dbReference>